<feature type="transmembrane region" description="Helical" evidence="2">
    <location>
        <begin position="120"/>
        <end position="142"/>
    </location>
</feature>
<accession>D8Q9J0</accession>
<feature type="transmembrane region" description="Helical" evidence="2">
    <location>
        <begin position="162"/>
        <end position="184"/>
    </location>
</feature>
<keyword evidence="4" id="KW-1185">Reference proteome</keyword>
<dbReference type="HOGENOM" id="CLU_068506_0_0_1"/>
<dbReference type="InParanoid" id="D8Q9J0"/>
<sequence>MVLTHSRAELIGTVVETMLYGIYFVLFVRCLEVIRQRHVEGKLTVFLLTTSLLLFALITIHMCISTWRNLDAFTGPHSEVMPNAAEVFFAQHVFDHIDRLKNALYVLYRCYMVYERQWQWISFPVAIFLGDFGFGIYGIYMLCTQGDVPDLIKSQIVDRIKYFYLITMILNIVCTVMIASKIIFIQRRTTRAGIADAVRTLNTTVVIIIESAALYSVALVVLIIFAAEHSGGMYTLLQLMPSIIGIVFSLIIVRVGGGRDQATRYTVSKPSSGTIGSSRLDKFSARRGAPTVTTTTTTTYEDSAGLPSIPHGRGGGISIALHERSTSSYMDSDLERADSRDKAELP</sequence>
<evidence type="ECO:0000256" key="1">
    <source>
        <dbReference type="SAM" id="MobiDB-lite"/>
    </source>
</evidence>
<organism evidence="4">
    <name type="scientific">Schizophyllum commune (strain H4-8 / FGSC 9210)</name>
    <name type="common">Split gill fungus</name>
    <dbReference type="NCBI Taxonomy" id="578458"/>
    <lineage>
        <taxon>Eukaryota</taxon>
        <taxon>Fungi</taxon>
        <taxon>Dikarya</taxon>
        <taxon>Basidiomycota</taxon>
        <taxon>Agaricomycotina</taxon>
        <taxon>Agaricomycetes</taxon>
        <taxon>Agaricomycetidae</taxon>
        <taxon>Agaricales</taxon>
        <taxon>Schizophyllaceae</taxon>
        <taxon>Schizophyllum</taxon>
    </lineage>
</organism>
<gene>
    <name evidence="3" type="ORF">SCHCODRAFT_236010</name>
</gene>
<feature type="transmembrane region" description="Helical" evidence="2">
    <location>
        <begin position="233"/>
        <end position="255"/>
    </location>
</feature>
<protein>
    <submittedName>
        <fullName evidence="3">Uncharacterized protein</fullName>
    </submittedName>
</protein>
<keyword evidence="2" id="KW-1133">Transmembrane helix</keyword>
<dbReference type="AlphaFoldDB" id="D8Q9J0"/>
<evidence type="ECO:0000313" key="4">
    <source>
        <dbReference type="Proteomes" id="UP000007431"/>
    </source>
</evidence>
<feature type="transmembrane region" description="Helical" evidence="2">
    <location>
        <begin position="205"/>
        <end position="227"/>
    </location>
</feature>
<feature type="transmembrane region" description="Helical" evidence="2">
    <location>
        <begin position="12"/>
        <end position="31"/>
    </location>
</feature>
<evidence type="ECO:0000313" key="3">
    <source>
        <dbReference type="EMBL" id="EFI95239.1"/>
    </source>
</evidence>
<feature type="transmembrane region" description="Helical" evidence="2">
    <location>
        <begin position="43"/>
        <end position="67"/>
    </location>
</feature>
<keyword evidence="2" id="KW-0812">Transmembrane</keyword>
<keyword evidence="2" id="KW-0472">Membrane</keyword>
<feature type="region of interest" description="Disordered" evidence="1">
    <location>
        <begin position="298"/>
        <end position="346"/>
    </location>
</feature>
<dbReference type="OMA" id="LAMNVIC"/>
<evidence type="ECO:0000256" key="2">
    <source>
        <dbReference type="SAM" id="Phobius"/>
    </source>
</evidence>
<proteinExistence type="predicted"/>
<dbReference type="Proteomes" id="UP000007431">
    <property type="component" value="Unassembled WGS sequence"/>
</dbReference>
<name>D8Q9J0_SCHCM</name>
<dbReference type="eggNOG" id="ENOG502RCEA">
    <property type="taxonomic scope" value="Eukaryota"/>
</dbReference>
<dbReference type="VEuPathDB" id="FungiDB:SCHCODRAFT_02631732"/>
<reference evidence="3 4" key="1">
    <citation type="journal article" date="2010" name="Nat. Biotechnol.">
        <title>Genome sequence of the model mushroom Schizophyllum commune.</title>
        <authorList>
            <person name="Ohm R.A."/>
            <person name="de Jong J.F."/>
            <person name="Lugones L.G."/>
            <person name="Aerts A."/>
            <person name="Kothe E."/>
            <person name="Stajich J.E."/>
            <person name="de Vries R.P."/>
            <person name="Record E."/>
            <person name="Levasseur A."/>
            <person name="Baker S.E."/>
            <person name="Bartholomew K.A."/>
            <person name="Coutinho P.M."/>
            <person name="Erdmann S."/>
            <person name="Fowler T.J."/>
            <person name="Gathman A.C."/>
            <person name="Lombard V."/>
            <person name="Henrissat B."/>
            <person name="Knabe N."/>
            <person name="Kuees U."/>
            <person name="Lilly W.W."/>
            <person name="Lindquist E."/>
            <person name="Lucas S."/>
            <person name="Magnuson J.K."/>
            <person name="Piumi F."/>
            <person name="Raudaskoski M."/>
            <person name="Salamov A."/>
            <person name="Schmutz J."/>
            <person name="Schwarze F.W.M.R."/>
            <person name="vanKuyk P.A."/>
            <person name="Horton J.S."/>
            <person name="Grigoriev I.V."/>
            <person name="Woesten H.A.B."/>
        </authorList>
    </citation>
    <scope>NUCLEOTIDE SEQUENCE [LARGE SCALE GENOMIC DNA]</scope>
    <source>
        <strain evidence="4">H4-8 / FGSC 9210</strain>
    </source>
</reference>
<feature type="compositionally biased region" description="Basic and acidic residues" evidence="1">
    <location>
        <begin position="333"/>
        <end position="346"/>
    </location>
</feature>
<dbReference type="EMBL" id="GL377308">
    <property type="protein sequence ID" value="EFI95239.1"/>
    <property type="molecule type" value="Genomic_DNA"/>
</dbReference>